<evidence type="ECO:0008006" key="5">
    <source>
        <dbReference type="Google" id="ProtNLM"/>
    </source>
</evidence>
<dbReference type="EMBL" id="JBEUOH010000024">
    <property type="protein sequence ID" value="KAL0861179.1"/>
    <property type="molecule type" value="Genomic_DNA"/>
</dbReference>
<feature type="region of interest" description="Disordered" evidence="1">
    <location>
        <begin position="605"/>
        <end position="655"/>
    </location>
</feature>
<evidence type="ECO:0000313" key="4">
    <source>
        <dbReference type="Proteomes" id="UP001549920"/>
    </source>
</evidence>
<feature type="signal peptide" evidence="2">
    <location>
        <begin position="1"/>
        <end position="25"/>
    </location>
</feature>
<feature type="region of interest" description="Disordered" evidence="1">
    <location>
        <begin position="677"/>
        <end position="712"/>
    </location>
</feature>
<accession>A0ABR3H911</accession>
<organism evidence="3 4">
    <name type="scientific">Loxostege sticticalis</name>
    <name type="common">Beet webworm moth</name>
    <dbReference type="NCBI Taxonomy" id="481309"/>
    <lineage>
        <taxon>Eukaryota</taxon>
        <taxon>Metazoa</taxon>
        <taxon>Ecdysozoa</taxon>
        <taxon>Arthropoda</taxon>
        <taxon>Hexapoda</taxon>
        <taxon>Insecta</taxon>
        <taxon>Pterygota</taxon>
        <taxon>Neoptera</taxon>
        <taxon>Endopterygota</taxon>
        <taxon>Lepidoptera</taxon>
        <taxon>Glossata</taxon>
        <taxon>Ditrysia</taxon>
        <taxon>Pyraloidea</taxon>
        <taxon>Crambidae</taxon>
        <taxon>Pyraustinae</taxon>
        <taxon>Loxostege</taxon>
    </lineage>
</organism>
<evidence type="ECO:0000313" key="3">
    <source>
        <dbReference type="EMBL" id="KAL0861179.1"/>
    </source>
</evidence>
<reference evidence="3 4" key="1">
    <citation type="submission" date="2024-06" db="EMBL/GenBank/DDBJ databases">
        <title>A chromosome-level genome assembly of beet webworm, Loxostege sticticalis.</title>
        <authorList>
            <person name="Zhang Y."/>
        </authorList>
    </citation>
    <scope>NUCLEOTIDE SEQUENCE [LARGE SCALE GENOMIC DNA]</scope>
    <source>
        <strain evidence="3">AQ026</strain>
        <tissue evidence="3">Whole body</tissue>
    </source>
</reference>
<dbReference type="Proteomes" id="UP001549920">
    <property type="component" value="Unassembled WGS sequence"/>
</dbReference>
<evidence type="ECO:0000256" key="1">
    <source>
        <dbReference type="SAM" id="MobiDB-lite"/>
    </source>
</evidence>
<dbReference type="Gene3D" id="3.20.20.80">
    <property type="entry name" value="Glycosidases"/>
    <property type="match status" value="1"/>
</dbReference>
<name>A0ABR3H911_LOXSC</name>
<proteinExistence type="predicted"/>
<keyword evidence="4" id="KW-1185">Reference proteome</keyword>
<feature type="compositionally biased region" description="Basic and acidic residues" evidence="1">
    <location>
        <begin position="678"/>
        <end position="707"/>
    </location>
</feature>
<evidence type="ECO:0000256" key="2">
    <source>
        <dbReference type="SAM" id="SignalP"/>
    </source>
</evidence>
<comment type="caution">
    <text evidence="3">The sequence shown here is derived from an EMBL/GenBank/DDBJ whole genome shotgun (WGS) entry which is preliminary data.</text>
</comment>
<protein>
    <recommendedName>
        <fullName evidence="5">Heparanase</fullName>
    </recommendedName>
</protein>
<sequence>MGRLSRLLLVFLGVLTPFYLVLVSGETYSVKIRTDQYVNVVSKNFLSFTVDPKYLFSSSDKYDSQERVCMASSLTPAYLRIAGPSTAHMTFKNTTITIDNNTEDRPPRKLFEQWKSFTMWAKATGFEIVFALNNGEKMKSGMWDPKSTLDILSVAAKAGINDVIWQLGYECSNQTIDDYLNDLETLRVVVESFPSPPPGWRVASGDVTGCLRSDSKSDFKDYVTLALDMTDAVLLNGNSSSHELERLSASDRMKLLKLLHTSSTPLWLTERPQPQSELERAADWMASLGYSARNGFAVHYRELGEGELYQPTLSFYMALLYKNLVGERVLSVDIDSSEALLFAHCTSLRHQPVPGAVTLYGVNMDDEPARLSLKLSKREEGGDILQFILSQDDDGNIIVNGRVMSQEGDIRPVVKRVRPYKTLLINLPAKSFGFWVLANTKTEACRDFKESEGKLVEALSVEVEANDDADKGTKTKKIRRKRSLSSDDRNDLYVVDITHFDENNDLKSESKEWNDKIDDLNSYLKDIHRFLRQKSTSRTKRQTSEENRTTYKLRRQLLKTRKDLKMTEEERRPILNLIEHLLQLTRRNGTKLNNRIRHSFKLHRSKVGNKHTIVKEDNPESNSNKKLLRSRRSIIDDHYKSRHDKQKDLDTDNEIDVEDQENRKLWKVLHSIQSQLKRMSEDNSEKSQELEKDGEIEPKSDSNKMSDDNANIDVNDKSNHSLFKTTFDKLFSAIAELNLNLSRFWEAFTFFD</sequence>
<gene>
    <name evidence="3" type="ORF">ABMA27_009662</name>
</gene>
<dbReference type="PANTHER" id="PTHR46145">
    <property type="entry name" value="HEPARANASE"/>
    <property type="match status" value="1"/>
</dbReference>
<dbReference type="PANTHER" id="PTHR46145:SF4">
    <property type="entry name" value="HEPARANASE"/>
    <property type="match status" value="1"/>
</dbReference>
<feature type="compositionally biased region" description="Basic and acidic residues" evidence="1">
    <location>
        <begin position="633"/>
        <end position="650"/>
    </location>
</feature>
<keyword evidence="2" id="KW-0732">Signal</keyword>
<feature type="chain" id="PRO_5047286306" description="Heparanase" evidence="2">
    <location>
        <begin position="26"/>
        <end position="752"/>
    </location>
</feature>